<proteinExistence type="predicted"/>
<accession>A0A9D3YW15</accession>
<organism evidence="1 2">
    <name type="scientific">Dreissena polymorpha</name>
    <name type="common">Zebra mussel</name>
    <name type="synonym">Mytilus polymorpha</name>
    <dbReference type="NCBI Taxonomy" id="45954"/>
    <lineage>
        <taxon>Eukaryota</taxon>
        <taxon>Metazoa</taxon>
        <taxon>Spiralia</taxon>
        <taxon>Lophotrochozoa</taxon>
        <taxon>Mollusca</taxon>
        <taxon>Bivalvia</taxon>
        <taxon>Autobranchia</taxon>
        <taxon>Heteroconchia</taxon>
        <taxon>Euheterodonta</taxon>
        <taxon>Imparidentia</taxon>
        <taxon>Neoheterodontei</taxon>
        <taxon>Myida</taxon>
        <taxon>Dreissenoidea</taxon>
        <taxon>Dreissenidae</taxon>
        <taxon>Dreissena</taxon>
    </lineage>
</organism>
<reference evidence="1" key="2">
    <citation type="submission" date="2020-11" db="EMBL/GenBank/DDBJ databases">
        <authorList>
            <person name="McCartney M.A."/>
            <person name="Auch B."/>
            <person name="Kono T."/>
            <person name="Mallez S."/>
            <person name="Becker A."/>
            <person name="Gohl D.M."/>
            <person name="Silverstein K.A.T."/>
            <person name="Koren S."/>
            <person name="Bechman K.B."/>
            <person name="Herman A."/>
            <person name="Abrahante J.E."/>
            <person name="Garbe J."/>
        </authorList>
    </citation>
    <scope>NUCLEOTIDE SEQUENCE</scope>
    <source>
        <strain evidence="1">Duluth1</strain>
        <tissue evidence="1">Whole animal</tissue>
    </source>
</reference>
<dbReference type="AlphaFoldDB" id="A0A9D3YW15"/>
<comment type="caution">
    <text evidence="1">The sequence shown here is derived from an EMBL/GenBank/DDBJ whole genome shotgun (WGS) entry which is preliminary data.</text>
</comment>
<gene>
    <name evidence="1" type="ORF">DPMN_065470</name>
</gene>
<sequence length="184" mass="20551">MLPSRGSQKWWLMFMLNAMRLTIKKEDNFIIESTKGFVQSYPLVVVATLVNINRAVTCKIKVLNPFSTGVAMRQDAEIGKADRIDCCAGVIANEENESERDNITTVRRVQLKTAETDSSVKDLPVANAKDMPPHLKSLLEESVVGKTEEQHSFIAGLLVIYADTFSKDEWDLGLTHLSEHAINT</sequence>
<evidence type="ECO:0000313" key="2">
    <source>
        <dbReference type="Proteomes" id="UP000828390"/>
    </source>
</evidence>
<name>A0A9D3YW15_DREPO</name>
<keyword evidence="2" id="KW-1185">Reference proteome</keyword>
<evidence type="ECO:0000313" key="1">
    <source>
        <dbReference type="EMBL" id="KAH3706090.1"/>
    </source>
</evidence>
<protein>
    <submittedName>
        <fullName evidence="1">Uncharacterized protein</fullName>
    </submittedName>
</protein>
<dbReference type="EMBL" id="JAIWYP010000014">
    <property type="protein sequence ID" value="KAH3706090.1"/>
    <property type="molecule type" value="Genomic_DNA"/>
</dbReference>
<dbReference type="Proteomes" id="UP000828390">
    <property type="component" value="Unassembled WGS sequence"/>
</dbReference>
<reference evidence="1" key="1">
    <citation type="journal article" date="2019" name="bioRxiv">
        <title>The Genome of the Zebra Mussel, Dreissena polymorpha: A Resource for Invasive Species Research.</title>
        <authorList>
            <person name="McCartney M.A."/>
            <person name="Auch B."/>
            <person name="Kono T."/>
            <person name="Mallez S."/>
            <person name="Zhang Y."/>
            <person name="Obille A."/>
            <person name="Becker A."/>
            <person name="Abrahante J.E."/>
            <person name="Garbe J."/>
            <person name="Badalamenti J.P."/>
            <person name="Herman A."/>
            <person name="Mangelson H."/>
            <person name="Liachko I."/>
            <person name="Sullivan S."/>
            <person name="Sone E.D."/>
            <person name="Koren S."/>
            <person name="Silverstein K.A.T."/>
            <person name="Beckman K.B."/>
            <person name="Gohl D.M."/>
        </authorList>
    </citation>
    <scope>NUCLEOTIDE SEQUENCE</scope>
    <source>
        <strain evidence="1">Duluth1</strain>
        <tissue evidence="1">Whole animal</tissue>
    </source>
</reference>